<evidence type="ECO:0000313" key="8">
    <source>
        <dbReference type="Proteomes" id="UP001497382"/>
    </source>
</evidence>
<evidence type="ECO:0000256" key="1">
    <source>
        <dbReference type="ARBA" id="ARBA00010633"/>
    </source>
</evidence>
<keyword evidence="5" id="KW-0472">Membrane</keyword>
<dbReference type="SUPFAM" id="SSF53335">
    <property type="entry name" value="S-adenosyl-L-methionine-dependent methyltransferases"/>
    <property type="match status" value="1"/>
</dbReference>
<dbReference type="GO" id="GO:0016279">
    <property type="term" value="F:protein-lysine N-methyltransferase activity"/>
    <property type="evidence" value="ECO:0007669"/>
    <property type="project" value="InterPro"/>
</dbReference>
<comment type="caution">
    <text evidence="7">The sequence shown here is derived from an EMBL/GenBank/DDBJ whole genome shotgun (WGS) entry which is preliminary data.</text>
</comment>
<accession>A0AAV2ATP7</accession>
<dbReference type="EMBL" id="CAXIEN010000200">
    <property type="protein sequence ID" value="CAL1286188.1"/>
    <property type="molecule type" value="Genomic_DNA"/>
</dbReference>
<dbReference type="InterPro" id="IPR025714">
    <property type="entry name" value="Methyltranfer_dom"/>
</dbReference>
<dbReference type="InterPro" id="IPR026170">
    <property type="entry name" value="FAM173A/B"/>
</dbReference>
<evidence type="ECO:0000259" key="6">
    <source>
        <dbReference type="Pfam" id="PF13847"/>
    </source>
</evidence>
<protein>
    <recommendedName>
        <fullName evidence="6">Methyltransferase domain-containing protein</fullName>
    </recommendedName>
</protein>
<gene>
    <name evidence="7" type="ORF">LARSCL_LOCUS14107</name>
</gene>
<evidence type="ECO:0000256" key="2">
    <source>
        <dbReference type="ARBA" id="ARBA00022603"/>
    </source>
</evidence>
<keyword evidence="5" id="KW-0812">Transmembrane</keyword>
<dbReference type="AlphaFoldDB" id="A0AAV2ATP7"/>
<dbReference type="GO" id="GO:0005739">
    <property type="term" value="C:mitochondrion"/>
    <property type="evidence" value="ECO:0007669"/>
    <property type="project" value="TreeGrafter"/>
</dbReference>
<dbReference type="GO" id="GO:0032259">
    <property type="term" value="P:methylation"/>
    <property type="evidence" value="ECO:0007669"/>
    <property type="project" value="UniProtKB-KW"/>
</dbReference>
<dbReference type="InterPro" id="IPR029063">
    <property type="entry name" value="SAM-dependent_MTases_sf"/>
</dbReference>
<keyword evidence="2" id="KW-0489">Methyltransferase</keyword>
<organism evidence="7 8">
    <name type="scientific">Larinioides sclopetarius</name>
    <dbReference type="NCBI Taxonomy" id="280406"/>
    <lineage>
        <taxon>Eukaryota</taxon>
        <taxon>Metazoa</taxon>
        <taxon>Ecdysozoa</taxon>
        <taxon>Arthropoda</taxon>
        <taxon>Chelicerata</taxon>
        <taxon>Arachnida</taxon>
        <taxon>Araneae</taxon>
        <taxon>Araneomorphae</taxon>
        <taxon>Entelegynae</taxon>
        <taxon>Araneoidea</taxon>
        <taxon>Araneidae</taxon>
        <taxon>Larinioides</taxon>
    </lineage>
</organism>
<evidence type="ECO:0000256" key="4">
    <source>
        <dbReference type="ARBA" id="ARBA00022691"/>
    </source>
</evidence>
<dbReference type="PANTHER" id="PTHR13610:SF9">
    <property type="entry name" value="FI06469P"/>
    <property type="match status" value="1"/>
</dbReference>
<reference evidence="7 8" key="1">
    <citation type="submission" date="2024-04" db="EMBL/GenBank/DDBJ databases">
        <authorList>
            <person name="Rising A."/>
            <person name="Reimegard J."/>
            <person name="Sonavane S."/>
            <person name="Akerstrom W."/>
            <person name="Nylinder S."/>
            <person name="Hedman E."/>
            <person name="Kallberg Y."/>
        </authorList>
    </citation>
    <scope>NUCLEOTIDE SEQUENCE [LARGE SCALE GENOMIC DNA]</scope>
</reference>
<evidence type="ECO:0000256" key="5">
    <source>
        <dbReference type="SAM" id="Phobius"/>
    </source>
</evidence>
<dbReference type="GO" id="GO:1905706">
    <property type="term" value="P:regulation of mitochondrial ATP synthesis coupled proton transport"/>
    <property type="evidence" value="ECO:0007669"/>
    <property type="project" value="TreeGrafter"/>
</dbReference>
<dbReference type="PANTHER" id="PTHR13610">
    <property type="entry name" value="METHYLTRANSFERASE DOMAIN-CONTAINING PROTEIN"/>
    <property type="match status" value="1"/>
</dbReference>
<keyword evidence="4" id="KW-0949">S-adenosyl-L-methionine</keyword>
<dbReference type="Pfam" id="PF13847">
    <property type="entry name" value="Methyltransf_31"/>
    <property type="match status" value="1"/>
</dbReference>
<proteinExistence type="inferred from homology"/>
<keyword evidence="5" id="KW-1133">Transmembrane helix</keyword>
<keyword evidence="8" id="KW-1185">Reference proteome</keyword>
<feature type="domain" description="Methyltransferase" evidence="6">
    <location>
        <begin position="60"/>
        <end position="184"/>
    </location>
</feature>
<dbReference type="Gene3D" id="3.40.50.150">
    <property type="entry name" value="Vaccinia Virus protein VP39"/>
    <property type="match status" value="1"/>
</dbReference>
<sequence length="219" mass="24764">MEEKHKKLFGYAVVGAFGTVAVGLMIGSIPFVMPAFRRICLPFVPATDNQVRNVISLLKKRKGNVIDLGSGDGRIVLAAAKMGFPAVGVELNPWLVIYSKIKTLYLGLSDSASFQRRDIWKTDLKKYDNIVIFGVEQMVSFSNKLQKFLMIFFHSIKDLFFHKMAQLEEKLCQELKKDGCVIACRFPLPNWSESLSVGTGIDTVWLYERKSLYNNQNSL</sequence>
<evidence type="ECO:0000256" key="3">
    <source>
        <dbReference type="ARBA" id="ARBA00022679"/>
    </source>
</evidence>
<feature type="transmembrane region" description="Helical" evidence="5">
    <location>
        <begin position="12"/>
        <end position="33"/>
    </location>
</feature>
<keyword evidence="3" id="KW-0808">Transferase</keyword>
<evidence type="ECO:0000313" key="7">
    <source>
        <dbReference type="EMBL" id="CAL1286188.1"/>
    </source>
</evidence>
<comment type="similarity">
    <text evidence="1">Belongs to the ANT/ATPSC lysine N-methyltransferase family.</text>
</comment>
<dbReference type="Proteomes" id="UP001497382">
    <property type="component" value="Unassembled WGS sequence"/>
</dbReference>
<name>A0AAV2ATP7_9ARAC</name>